<evidence type="ECO:0000313" key="2">
    <source>
        <dbReference type="EMBL" id="OCQ22148.1"/>
    </source>
</evidence>
<dbReference type="OrthoDB" id="6312880at2"/>
<feature type="transmembrane region" description="Helical" evidence="1">
    <location>
        <begin position="12"/>
        <end position="29"/>
    </location>
</feature>
<feature type="transmembrane region" description="Helical" evidence="1">
    <location>
        <begin position="125"/>
        <end position="146"/>
    </location>
</feature>
<feature type="transmembrane region" description="Helical" evidence="1">
    <location>
        <begin position="91"/>
        <end position="113"/>
    </location>
</feature>
<dbReference type="Proteomes" id="UP000093366">
    <property type="component" value="Unassembled WGS sequence"/>
</dbReference>
<keyword evidence="1" id="KW-1133">Transmembrane helix</keyword>
<sequence length="193" mass="22837">MQSLVELYANVAYIAVDVVLFISFVYLVFRVKETGIRVFYHRGYKLKSKRDHDFISWCFTLIVYTLFNYIDTIMTGLIISLDTDYLLRRKLFYLSKIFFFILLYVSLYALHVMRGCSFSMITRSAYCLGLIPITLYLIQLISRGYYDVTLITSENFRFMISLYATICCFIFVSFPVKSVYQRIKKANRRPQIS</sequence>
<reference evidence="3" key="1">
    <citation type="submission" date="2016-07" db="EMBL/GenBank/DDBJ databases">
        <authorList>
            <person name="Florea S."/>
            <person name="Webb J.S."/>
            <person name="Jaromczyk J."/>
            <person name="Schardl C.L."/>
        </authorList>
    </citation>
    <scope>NUCLEOTIDE SEQUENCE [LARGE SCALE GENOMIC DNA]</scope>
    <source>
        <strain evidence="3">IPB1</strain>
    </source>
</reference>
<dbReference type="EMBL" id="MAUJ01000002">
    <property type="protein sequence ID" value="OCQ22148.1"/>
    <property type="molecule type" value="Genomic_DNA"/>
</dbReference>
<dbReference type="RefSeq" id="WP_065790348.1">
    <property type="nucleotide sequence ID" value="NZ_MAUJ01000002.1"/>
</dbReference>
<feature type="transmembrane region" description="Helical" evidence="1">
    <location>
        <begin position="158"/>
        <end position="180"/>
    </location>
</feature>
<name>A0A1C0TSB1_9GAMM</name>
<dbReference type="AlphaFoldDB" id="A0A1C0TSB1"/>
<evidence type="ECO:0000313" key="3">
    <source>
        <dbReference type="Proteomes" id="UP000093366"/>
    </source>
</evidence>
<feature type="transmembrane region" description="Helical" evidence="1">
    <location>
        <begin position="54"/>
        <end position="79"/>
    </location>
</feature>
<gene>
    <name evidence="2" type="ORF">A7985_10185</name>
</gene>
<protein>
    <submittedName>
        <fullName evidence="2">Uncharacterized protein</fullName>
    </submittedName>
</protein>
<accession>A0A1C0TSB1</accession>
<comment type="caution">
    <text evidence="2">The sequence shown here is derived from an EMBL/GenBank/DDBJ whole genome shotgun (WGS) entry which is preliminary data.</text>
</comment>
<keyword evidence="1" id="KW-0812">Transmembrane</keyword>
<organism evidence="2 3">
    <name type="scientific">Pseudoalteromonas luteoviolacea</name>
    <dbReference type="NCBI Taxonomy" id="43657"/>
    <lineage>
        <taxon>Bacteria</taxon>
        <taxon>Pseudomonadati</taxon>
        <taxon>Pseudomonadota</taxon>
        <taxon>Gammaproteobacteria</taxon>
        <taxon>Alteromonadales</taxon>
        <taxon>Pseudoalteromonadaceae</taxon>
        <taxon>Pseudoalteromonas</taxon>
    </lineage>
</organism>
<keyword evidence="1" id="KW-0472">Membrane</keyword>
<evidence type="ECO:0000256" key="1">
    <source>
        <dbReference type="SAM" id="Phobius"/>
    </source>
</evidence>
<proteinExistence type="predicted"/>